<evidence type="ECO:0000256" key="30">
    <source>
        <dbReference type="SAM" id="MobiDB-lite"/>
    </source>
</evidence>
<feature type="site" description="Interaction with the cone snail toxin Con-ikot-ikot" evidence="26">
    <location>
        <position position="1335"/>
    </location>
</feature>
<dbReference type="CDD" id="cd07302">
    <property type="entry name" value="CHD"/>
    <property type="match status" value="1"/>
</dbReference>
<keyword evidence="27" id="KW-1015">Disulfide bond</keyword>
<dbReference type="SMART" id="SM00918">
    <property type="entry name" value="Lig_chan-Glu_bd"/>
    <property type="match status" value="1"/>
</dbReference>
<dbReference type="InterPro" id="IPR042463">
    <property type="entry name" value="HNOB_dom_associated_sf"/>
</dbReference>
<feature type="binding site" evidence="25">
    <location>
        <position position="1159"/>
    </location>
    <ligand>
        <name>L-glutamate</name>
        <dbReference type="ChEBI" id="CHEBI:29985"/>
    </ligand>
</feature>
<keyword evidence="19" id="KW-0675">Receptor</keyword>
<evidence type="ECO:0000256" key="1">
    <source>
        <dbReference type="ARBA" id="ARBA00001436"/>
    </source>
</evidence>
<feature type="compositionally biased region" description="Basic and acidic residues" evidence="30">
    <location>
        <begin position="1552"/>
        <end position="1565"/>
    </location>
</feature>
<evidence type="ECO:0000256" key="12">
    <source>
        <dbReference type="ARBA" id="ARBA00022741"/>
    </source>
</evidence>
<keyword evidence="23" id="KW-0141">cGMP biosynthesis</keyword>
<evidence type="ECO:0000313" key="34">
    <source>
        <dbReference type="Proteomes" id="UP000494206"/>
    </source>
</evidence>
<feature type="region of interest" description="Disordered" evidence="30">
    <location>
        <begin position="1527"/>
        <end position="1580"/>
    </location>
</feature>
<dbReference type="SUPFAM" id="SSF55073">
    <property type="entry name" value="Nucleotide cyclase"/>
    <property type="match status" value="1"/>
</dbReference>
<dbReference type="GO" id="GO:0038023">
    <property type="term" value="F:signaling receptor activity"/>
    <property type="evidence" value="ECO:0007669"/>
    <property type="project" value="InterPro"/>
</dbReference>
<keyword evidence="11" id="KW-0479">Metal-binding</keyword>
<evidence type="ECO:0000256" key="22">
    <source>
        <dbReference type="ARBA" id="ARBA00023286"/>
    </source>
</evidence>
<dbReference type="InterPro" id="IPR001054">
    <property type="entry name" value="A/G_cyclase"/>
</dbReference>
<dbReference type="PROSITE" id="PS50125">
    <property type="entry name" value="GUANYLATE_CYCLASE_2"/>
    <property type="match status" value="1"/>
</dbReference>
<feature type="compositionally biased region" description="Polar residues" evidence="30">
    <location>
        <begin position="1567"/>
        <end position="1578"/>
    </location>
</feature>
<evidence type="ECO:0000256" key="29">
    <source>
        <dbReference type="SAM" id="Coils"/>
    </source>
</evidence>
<dbReference type="InterPro" id="IPR029787">
    <property type="entry name" value="Nucleotide_cyclase"/>
</dbReference>
<evidence type="ECO:0000256" key="16">
    <source>
        <dbReference type="ARBA" id="ARBA00023065"/>
    </source>
</evidence>
<reference evidence="33 34" key="1">
    <citation type="submission" date="2020-04" db="EMBL/GenBank/DDBJ databases">
        <authorList>
            <person name="Laetsch R D."/>
            <person name="Stevens L."/>
            <person name="Kumar S."/>
            <person name="Blaxter L. M."/>
        </authorList>
    </citation>
    <scope>NUCLEOTIDE SEQUENCE [LARGE SCALE GENOMIC DNA]</scope>
</reference>
<evidence type="ECO:0000256" key="25">
    <source>
        <dbReference type="PIRSR" id="PIRSR601508-1"/>
    </source>
</evidence>
<dbReference type="PANTHER" id="PTHR45655:SF10">
    <property type="entry name" value="SOLUBLE GUANYLATE CYCLASE 88E"/>
    <property type="match status" value="1"/>
</dbReference>
<gene>
    <name evidence="33" type="ORF">CBOVIS_LOCUS3437</name>
</gene>
<dbReference type="InterPro" id="IPR011645">
    <property type="entry name" value="HNOB_dom_associated"/>
</dbReference>
<evidence type="ECO:0000256" key="2">
    <source>
        <dbReference type="ARBA" id="ARBA00001971"/>
    </source>
</evidence>
<evidence type="ECO:0000256" key="13">
    <source>
        <dbReference type="ARBA" id="ARBA00022989"/>
    </source>
</evidence>
<name>A0A8S1EKN4_9PELO</name>
<evidence type="ECO:0000256" key="9">
    <source>
        <dbReference type="ARBA" id="ARBA00022617"/>
    </source>
</evidence>
<feature type="domain" description="Guanylate cyclase" evidence="32">
    <location>
        <begin position="435"/>
        <end position="564"/>
    </location>
</feature>
<evidence type="ECO:0000256" key="4">
    <source>
        <dbReference type="ARBA" id="ARBA00004496"/>
    </source>
</evidence>
<dbReference type="EMBL" id="CADEPM010000002">
    <property type="protein sequence ID" value="CAB3400515.1"/>
    <property type="molecule type" value="Genomic_DNA"/>
</dbReference>
<evidence type="ECO:0000256" key="7">
    <source>
        <dbReference type="ARBA" id="ARBA00022448"/>
    </source>
</evidence>
<dbReference type="GO" id="GO:0038060">
    <property type="term" value="P:nitric oxide-cGMP-mediated signaling"/>
    <property type="evidence" value="ECO:0007669"/>
    <property type="project" value="TreeGrafter"/>
</dbReference>
<feature type="binding site" evidence="25">
    <location>
        <position position="1330"/>
    </location>
    <ligand>
        <name>L-glutamate</name>
        <dbReference type="ChEBI" id="CHEBI:29985"/>
    </ligand>
</feature>
<evidence type="ECO:0000256" key="23">
    <source>
        <dbReference type="ARBA" id="ARBA00023293"/>
    </source>
</evidence>
<evidence type="ECO:0000256" key="14">
    <source>
        <dbReference type="ARBA" id="ARBA00023004"/>
    </source>
</evidence>
<feature type="binding site" evidence="25">
    <location>
        <position position="1411"/>
    </location>
    <ligand>
        <name>L-glutamate</name>
        <dbReference type="ChEBI" id="CHEBI:29985"/>
    </ligand>
</feature>
<feature type="binding site" evidence="25">
    <location>
        <position position="1157"/>
    </location>
    <ligand>
        <name>L-glutamate</name>
        <dbReference type="ChEBI" id="CHEBI:29985"/>
    </ligand>
</feature>
<dbReference type="OrthoDB" id="5984008at2759"/>
<dbReference type="InterPro" id="IPR019594">
    <property type="entry name" value="Glu/Gly-bd"/>
</dbReference>
<feature type="transmembrane region" description="Helical" evidence="31">
    <location>
        <begin position="1496"/>
        <end position="1521"/>
    </location>
</feature>
<dbReference type="GO" id="GO:0016020">
    <property type="term" value="C:membrane"/>
    <property type="evidence" value="ECO:0007669"/>
    <property type="project" value="UniProtKB-SubCell"/>
</dbReference>
<proteinExistence type="inferred from homology"/>
<evidence type="ECO:0000256" key="19">
    <source>
        <dbReference type="ARBA" id="ARBA00023170"/>
    </source>
</evidence>
<dbReference type="EC" id="4.6.1.2" evidence="6"/>
<evidence type="ECO:0000256" key="8">
    <source>
        <dbReference type="ARBA" id="ARBA00022490"/>
    </source>
</evidence>
<dbReference type="InterPro" id="IPR038158">
    <property type="entry name" value="H-NOX_domain_sf"/>
</dbReference>
<dbReference type="SUPFAM" id="SSF81324">
    <property type="entry name" value="Voltage-gated potassium channels"/>
    <property type="match status" value="1"/>
</dbReference>
<dbReference type="FunFam" id="3.40.190.10:FF:000142">
    <property type="entry name" value="Ionotropic receptor 25a"/>
    <property type="match status" value="1"/>
</dbReference>
<dbReference type="PRINTS" id="PR00177">
    <property type="entry name" value="NMDARECEPTOR"/>
</dbReference>
<dbReference type="InterPro" id="IPR024096">
    <property type="entry name" value="NO_sig/Golgi_transp_ligand-bd"/>
</dbReference>
<protein>
    <recommendedName>
        <fullName evidence="6">guanylate cyclase</fullName>
        <ecNumber evidence="6">4.6.1.2</ecNumber>
    </recommendedName>
</protein>
<dbReference type="GO" id="GO:0020037">
    <property type="term" value="F:heme binding"/>
    <property type="evidence" value="ECO:0007669"/>
    <property type="project" value="InterPro"/>
</dbReference>
<accession>A0A8S1EKN4</accession>
<dbReference type="PANTHER" id="PTHR45655">
    <property type="entry name" value="GUANYLATE CYCLASE SOLUBLE SUBUNIT BETA-2"/>
    <property type="match status" value="1"/>
</dbReference>
<dbReference type="CDD" id="cd13717">
    <property type="entry name" value="PBP2_iGluR_putative"/>
    <property type="match status" value="1"/>
</dbReference>
<dbReference type="FunFam" id="3.40.190.10:FF:000160">
    <property type="entry name" value="GLutamate Receptor family (AMPA)"/>
    <property type="match status" value="1"/>
</dbReference>
<keyword evidence="24" id="KW-0407">Ion channel</keyword>
<evidence type="ECO:0000256" key="21">
    <source>
        <dbReference type="ARBA" id="ARBA00023239"/>
    </source>
</evidence>
<dbReference type="Pfam" id="PF10613">
    <property type="entry name" value="Lig_chan-Glu_bd"/>
    <property type="match status" value="1"/>
</dbReference>
<evidence type="ECO:0000256" key="15">
    <source>
        <dbReference type="ARBA" id="ARBA00023054"/>
    </source>
</evidence>
<dbReference type="Pfam" id="PF00060">
    <property type="entry name" value="Lig_chan"/>
    <property type="match status" value="1"/>
</dbReference>
<evidence type="ECO:0000256" key="5">
    <source>
        <dbReference type="ARBA" id="ARBA00008685"/>
    </source>
</evidence>
<evidence type="ECO:0000256" key="31">
    <source>
        <dbReference type="SAM" id="Phobius"/>
    </source>
</evidence>
<keyword evidence="10 31" id="KW-0812">Transmembrane</keyword>
<keyword evidence="17" id="KW-0342">GTP-binding</keyword>
<dbReference type="GO" id="GO:0008074">
    <property type="term" value="C:guanylate cyclase complex, soluble"/>
    <property type="evidence" value="ECO:0007669"/>
    <property type="project" value="TreeGrafter"/>
</dbReference>
<evidence type="ECO:0000256" key="18">
    <source>
        <dbReference type="ARBA" id="ARBA00023136"/>
    </source>
</evidence>
<dbReference type="Pfam" id="PF07701">
    <property type="entry name" value="HNOBA"/>
    <property type="match status" value="1"/>
</dbReference>
<dbReference type="Proteomes" id="UP000494206">
    <property type="component" value="Unassembled WGS sequence"/>
</dbReference>
<keyword evidence="12" id="KW-0547">Nucleotide-binding</keyword>
<keyword evidence="21 28" id="KW-0456">Lyase</keyword>
<dbReference type="SUPFAM" id="SSF53850">
    <property type="entry name" value="Periplasmic binding protein-like II"/>
    <property type="match status" value="1"/>
</dbReference>
<keyword evidence="8" id="KW-0963">Cytoplasm</keyword>
<dbReference type="SMART" id="SM00044">
    <property type="entry name" value="CYCc"/>
    <property type="match status" value="1"/>
</dbReference>
<evidence type="ECO:0000256" key="3">
    <source>
        <dbReference type="ARBA" id="ARBA00004141"/>
    </source>
</evidence>
<keyword evidence="15 29" id="KW-0175">Coiled coil</keyword>
<comment type="similarity">
    <text evidence="5">Belongs to the glutamate-gated ion channel (TC 1.A.10.1) family.</text>
</comment>
<organism evidence="33 34">
    <name type="scientific">Caenorhabditis bovis</name>
    <dbReference type="NCBI Taxonomy" id="2654633"/>
    <lineage>
        <taxon>Eukaryota</taxon>
        <taxon>Metazoa</taxon>
        <taxon>Ecdysozoa</taxon>
        <taxon>Nematoda</taxon>
        <taxon>Chromadorea</taxon>
        <taxon>Rhabditida</taxon>
        <taxon>Rhabditina</taxon>
        <taxon>Rhabditomorpha</taxon>
        <taxon>Rhabditoidea</taxon>
        <taxon>Rhabditidae</taxon>
        <taxon>Peloderinae</taxon>
        <taxon>Caenorhabditis</taxon>
    </lineage>
</organism>
<dbReference type="Gene3D" id="3.30.450.260">
    <property type="entry name" value="Haem NO binding associated domain"/>
    <property type="match status" value="1"/>
</dbReference>
<feature type="disulfide bond" evidence="27">
    <location>
        <begin position="1423"/>
        <end position="1481"/>
    </location>
</feature>
<feature type="transmembrane region" description="Helical" evidence="31">
    <location>
        <begin position="1278"/>
        <end position="1301"/>
    </location>
</feature>
<evidence type="ECO:0000256" key="20">
    <source>
        <dbReference type="ARBA" id="ARBA00023180"/>
    </source>
</evidence>
<comment type="caution">
    <text evidence="33">The sequence shown here is derived from an EMBL/GenBank/DDBJ whole genome shotgun (WGS) entry which is preliminary data.</text>
</comment>
<keyword evidence="34" id="KW-1185">Reference proteome</keyword>
<dbReference type="GO" id="GO:0046872">
    <property type="term" value="F:metal ion binding"/>
    <property type="evidence" value="ECO:0007669"/>
    <property type="project" value="UniProtKB-KW"/>
</dbReference>
<keyword evidence="13 31" id="KW-1133">Transmembrane helix</keyword>
<dbReference type="InterPro" id="IPR001320">
    <property type="entry name" value="Iontro_rcpt_C"/>
</dbReference>
<evidence type="ECO:0000256" key="17">
    <source>
        <dbReference type="ARBA" id="ARBA00023134"/>
    </source>
</evidence>
<evidence type="ECO:0000256" key="11">
    <source>
        <dbReference type="ARBA" id="ARBA00022723"/>
    </source>
</evidence>
<keyword evidence="20" id="KW-0325">Glycoprotein</keyword>
<dbReference type="GO" id="GO:0004383">
    <property type="term" value="F:guanylate cyclase activity"/>
    <property type="evidence" value="ECO:0007669"/>
    <property type="project" value="UniProtKB-EC"/>
</dbReference>
<keyword evidence="16" id="KW-0406">Ion transport</keyword>
<dbReference type="Gene3D" id="3.40.190.10">
    <property type="entry name" value="Periplasmic binding protein-like II"/>
    <property type="match status" value="3"/>
</dbReference>
<evidence type="ECO:0000313" key="33">
    <source>
        <dbReference type="EMBL" id="CAB3400515.1"/>
    </source>
</evidence>
<dbReference type="FunFam" id="3.30.70.1230:FF:000030">
    <property type="entry name" value="Si:ch211-215j19.12"/>
    <property type="match status" value="1"/>
</dbReference>
<evidence type="ECO:0000256" key="26">
    <source>
        <dbReference type="PIRSR" id="PIRSR601508-2"/>
    </source>
</evidence>
<comment type="subcellular location">
    <subcellularLocation>
        <location evidence="4">Cytoplasm</location>
    </subcellularLocation>
    <subcellularLocation>
        <location evidence="3">Membrane</location>
        <topology evidence="3">Multi-pass membrane protein</topology>
    </subcellularLocation>
</comment>
<comment type="cofactor">
    <cofactor evidence="2">
        <name>heme</name>
        <dbReference type="ChEBI" id="CHEBI:30413"/>
    </cofactor>
</comment>
<dbReference type="GO" id="GO:0019826">
    <property type="term" value="F:oxygen sensor activity"/>
    <property type="evidence" value="ECO:0007669"/>
    <property type="project" value="TreeGrafter"/>
</dbReference>
<dbReference type="SUPFAM" id="SSF111126">
    <property type="entry name" value="Ligand-binding domain in the NO signalling and Golgi transport"/>
    <property type="match status" value="1"/>
</dbReference>
<feature type="binding site" evidence="25">
    <location>
        <position position="1164"/>
    </location>
    <ligand>
        <name>L-glutamate</name>
        <dbReference type="ChEBI" id="CHEBI:29985"/>
    </ligand>
</feature>
<dbReference type="PROSITE" id="PS00452">
    <property type="entry name" value="GUANYLATE_CYCLASE_1"/>
    <property type="match status" value="1"/>
</dbReference>
<sequence>MYGLIIDNIASYIKEKYGESTWSEVKFVSGITDDTFRMGEKYSEGLPHKLIWACHDVTNVPVDELMTNIGHSFYKFLAKYEFNKVLRVLGRTFPEFLNGLDNLHEYLRFTFPKLKPPSFYCEHESATGLTLHYRSKRRGFLHYVQGQIRNIAQELFQTEVVIELLDIEHDLNLEHVIMRLHFNNVDYSVKDNSYRLTSEAILNKVKISSDVFFDIFPFIIVFNRGMRIRNIGIGLLRIMSGLVGKKINQSFLLMRPFIRFRWEEIMLYSNNIFELISVDPIRDDDDSVVVYKSNDTEQMTEERHHMPDKEKQKFLTLKGQMFYMEEWESICFVGIPVMSHLAQMYKSGLFINDFALHDSSRDLVLSSTQQAAELKLLLHQEAQKSQNMRENMNRLKKERKRADKLLYQMLPKSVANQLRNGESAVACCEKFESVTILFTDIVDFTKTCATMTPLEVINFLQILYTNFDKIIDEHGVYKVETIGDAYMVVSGAPQRTDHHAEFALDCATSFVNKTGELENLHSKVTKIDIRAGVHSGAVVAGVVGLSMPRYCLFGETVYIANHMEQSSMSMKILTSQSTYEKMEEVNPNVYKFEKSENVEIKDGQLVQTYFLVGKEGMPRVPSPRECESRLDDMLVDEEDDEYLYSTKPGRASPTTEAAEELKKKANLSYTPVSDIEIETYSIYSNLVPKDTNDSFADTGLLHLNISTMFYSAKLPSDNIHIKSFDINSTTDLNSLCHQMSNVSFIISICRSVHCVELVAELARISQVPTIQVDYNYWPLPLVFDETNNTSSNIASYTIMKFSAIVFHNVITDVFPVLDITPNSTVLYDNIYPSDFNSWRGSFSVLPGVRFVPMETTVLRMRNQITELKAQSARSLIIVAKTENVERFTIEAAEYIQQRFFSIYVVTNDITSFKCDSCESTFMFWLRPFSTGTLMEIRSMDDYLFQNEISLELDYTINGWDTLNVAFYMDLIYYAFETIDQMNKTHEIVPTFTCQGPLRNDINTTVRDVIISNPQREYGNYTEIEYGTFFQNIQVRIFKIDRDVNHEDAHFNKHVGTWTPIEKLMVMYGTLDVDVRNLNIYRVVTLIQPPFIQKTGDPNQPYEGYCIDLINLIKNEVNFTYTIYEVEDGTFGTMDDNGNWNGLIGALVSGSADIALAPLSVMAERENDVDFTVPYYDLVGTTILMKKADVEYSLFKFMKVLEWPVWLCIVAAYLLTSFLLWIFDRFSPYSLSNNRERYSNDLEKREFSLKECLWFCMTSLTPQGGGEAPKNISGRLVAATWWLFGFIIIASYTANLAAFLTVSRLEQPISSLDDLAKQYKIEYAPIKGSASETYFRRMAEIEETFYNLWKEMSLNESMSPRDRARLAVWDYPVSDKFTNMWRYMQQLKLPENMEAAIERVLNSHDGFAFIGDATEIKYAALTNCKLQQVGTEFSRKPYAIAVQSGHILKDEISSAILMLLNQRRLETLKEKWWTDNPNKVTCPDSSEESDGISIQNIGGVFIVILVGIVLSIITLAFEYYYYKKKGQNSTENEEREDKGEPSNGIALNGIRKMGNDDKNQKEKMKQADSCNKPGTTTEYDNVAFQY</sequence>
<dbReference type="InterPro" id="IPR018297">
    <property type="entry name" value="A/G_cyclase_CS"/>
</dbReference>
<dbReference type="SMART" id="SM00079">
    <property type="entry name" value="PBPe"/>
    <property type="match status" value="1"/>
</dbReference>
<dbReference type="Gene3D" id="1.10.287.70">
    <property type="match status" value="1"/>
</dbReference>
<dbReference type="FunFam" id="1.10.287.70:FF:000080">
    <property type="entry name" value="Glutamate receptor ionotropic, kainate"/>
    <property type="match status" value="1"/>
</dbReference>
<dbReference type="GO" id="GO:0070482">
    <property type="term" value="P:response to oxygen levels"/>
    <property type="evidence" value="ECO:0007669"/>
    <property type="project" value="TreeGrafter"/>
</dbReference>
<dbReference type="InterPro" id="IPR001508">
    <property type="entry name" value="Iono_Glu_rcpt_met"/>
</dbReference>
<dbReference type="Pfam" id="PF00211">
    <property type="entry name" value="Guanylate_cyc"/>
    <property type="match status" value="1"/>
</dbReference>
<keyword evidence="18 31" id="KW-0472">Membrane</keyword>
<feature type="transmembrane region" description="Helical" evidence="31">
    <location>
        <begin position="1202"/>
        <end position="1222"/>
    </location>
</feature>
<evidence type="ECO:0000256" key="10">
    <source>
        <dbReference type="ARBA" id="ARBA00022692"/>
    </source>
</evidence>
<feature type="coiled-coil region" evidence="29">
    <location>
        <begin position="378"/>
        <end position="405"/>
    </location>
</feature>
<keyword evidence="14" id="KW-0408">Iron</keyword>
<evidence type="ECO:0000256" key="6">
    <source>
        <dbReference type="ARBA" id="ARBA00012202"/>
    </source>
</evidence>
<dbReference type="Pfam" id="PF07700">
    <property type="entry name" value="HNOB"/>
    <property type="match status" value="1"/>
</dbReference>
<keyword evidence="9" id="KW-0349">Heme</keyword>
<evidence type="ECO:0000256" key="27">
    <source>
        <dbReference type="PIRSR" id="PIRSR601508-3"/>
    </source>
</evidence>
<feature type="site" description="Crucial to convey clamshell closure to channel opening" evidence="26">
    <location>
        <position position="1308"/>
    </location>
</feature>
<evidence type="ECO:0000259" key="32">
    <source>
        <dbReference type="PROSITE" id="PS50125"/>
    </source>
</evidence>
<dbReference type="Gene3D" id="6.10.250.780">
    <property type="match status" value="1"/>
</dbReference>
<dbReference type="GO" id="GO:0005525">
    <property type="term" value="F:GTP binding"/>
    <property type="evidence" value="ECO:0007669"/>
    <property type="project" value="UniProtKB-KW"/>
</dbReference>
<comment type="similarity">
    <text evidence="28">Belongs to the adenylyl cyclase class-4/guanylyl cyclase family.</text>
</comment>
<feature type="disulfide bond" evidence="27">
    <location>
        <begin position="736"/>
        <end position="993"/>
    </location>
</feature>
<dbReference type="InterPro" id="IPR011644">
    <property type="entry name" value="Heme_NO-bd"/>
</dbReference>
<dbReference type="Gene3D" id="3.90.1520.10">
    <property type="entry name" value="H-NOX domain"/>
    <property type="match status" value="1"/>
</dbReference>
<evidence type="ECO:0000256" key="24">
    <source>
        <dbReference type="ARBA" id="ARBA00023303"/>
    </source>
</evidence>
<dbReference type="Gene3D" id="3.30.70.1230">
    <property type="entry name" value="Nucleotide cyclase"/>
    <property type="match status" value="1"/>
</dbReference>
<comment type="catalytic activity">
    <reaction evidence="1">
        <text>GTP = 3',5'-cyclic GMP + diphosphate</text>
        <dbReference type="Rhea" id="RHEA:13665"/>
        <dbReference type="ChEBI" id="CHEBI:33019"/>
        <dbReference type="ChEBI" id="CHEBI:37565"/>
        <dbReference type="ChEBI" id="CHEBI:57746"/>
        <dbReference type="EC" id="4.6.1.2"/>
    </reaction>
</comment>
<keyword evidence="22" id="KW-1071">Ligand-gated ion channel</keyword>
<keyword evidence="7" id="KW-0813">Transport</keyword>
<dbReference type="GO" id="GO:0015276">
    <property type="term" value="F:ligand-gated monoatomic ion channel activity"/>
    <property type="evidence" value="ECO:0007669"/>
    <property type="project" value="InterPro"/>
</dbReference>
<evidence type="ECO:0000256" key="28">
    <source>
        <dbReference type="RuleBase" id="RU000405"/>
    </source>
</evidence>
<dbReference type="GO" id="GO:0070026">
    <property type="term" value="F:nitric oxide binding"/>
    <property type="evidence" value="ECO:0007669"/>
    <property type="project" value="TreeGrafter"/>
</dbReference>